<keyword evidence="6" id="KW-1185">Reference proteome</keyword>
<name>A9SI07_PHYPA</name>
<dbReference type="EnsemblPlants" id="Pp3c11_15940V3.4">
    <property type="protein sequence ID" value="Pp3c11_15940V3.4"/>
    <property type="gene ID" value="Pp3c11_15940"/>
</dbReference>
<evidence type="ECO:0000313" key="6">
    <source>
        <dbReference type="Proteomes" id="UP000006727"/>
    </source>
</evidence>
<dbReference type="PANTHER" id="PTHR34376:SF2">
    <property type="entry name" value="SERINE PROTEASE INHIBITOR, KAZAL-TYPE FAMILY PROTEIN"/>
    <property type="match status" value="1"/>
</dbReference>
<accession>A9SI07</accession>
<dbReference type="Gramene" id="Pp3c11_15940V3.1">
    <property type="protein sequence ID" value="Pp3c11_15940V3.1"/>
    <property type="gene ID" value="Pp3c11_15940"/>
</dbReference>
<reference evidence="5" key="3">
    <citation type="submission" date="2020-12" db="UniProtKB">
        <authorList>
            <consortium name="EnsemblPlants"/>
        </authorList>
    </citation>
    <scope>IDENTIFICATION</scope>
</reference>
<dbReference type="KEGG" id="ppp:112289017"/>
<dbReference type="InterPro" id="IPR002350">
    <property type="entry name" value="Kazal_dom"/>
</dbReference>
<evidence type="ECO:0000313" key="4">
    <source>
        <dbReference type="EMBL" id="PNR45324.1"/>
    </source>
</evidence>
<dbReference type="GeneID" id="112289017"/>
<evidence type="ECO:0000259" key="3">
    <source>
        <dbReference type="SMART" id="SM00280"/>
    </source>
</evidence>
<dbReference type="Proteomes" id="UP000006727">
    <property type="component" value="Chromosome 11"/>
</dbReference>
<dbReference type="OMA" id="YWCGVAE"/>
<dbReference type="RefSeq" id="XP_024389659.1">
    <property type="nucleotide sequence ID" value="XM_024533891.2"/>
</dbReference>
<dbReference type="AlphaFoldDB" id="A9SI07"/>
<dbReference type="eggNOG" id="ENOG502S3PN">
    <property type="taxonomic scope" value="Eukaryota"/>
</dbReference>
<dbReference type="EnsemblPlants" id="Pp3c11_15940V3.5">
    <property type="protein sequence ID" value="Pp3c11_15940V3.5"/>
    <property type="gene ID" value="Pp3c11_15940"/>
</dbReference>
<dbReference type="HOGENOM" id="CLU_129555_0_0_1"/>
<dbReference type="PaxDb" id="3218-PP1S80_198V6.2"/>
<dbReference type="RefSeq" id="XP_024389660.1">
    <property type="nucleotide sequence ID" value="XM_024533892.2"/>
</dbReference>
<dbReference type="Gene3D" id="3.30.60.30">
    <property type="match status" value="1"/>
</dbReference>
<dbReference type="Gramene" id="Pp3c11_15940V3.3">
    <property type="protein sequence ID" value="Pp3c11_15940V3.3"/>
    <property type="gene ID" value="Pp3c11_15940"/>
</dbReference>
<evidence type="ECO:0000256" key="2">
    <source>
        <dbReference type="SAM" id="SignalP"/>
    </source>
</evidence>
<dbReference type="RefSeq" id="XP_024389661.1">
    <property type="nucleotide sequence ID" value="XM_024533893.2"/>
</dbReference>
<reference evidence="4 6" key="2">
    <citation type="journal article" date="2018" name="Plant J.">
        <title>The Physcomitrella patens chromosome-scale assembly reveals moss genome structure and evolution.</title>
        <authorList>
            <person name="Lang D."/>
            <person name="Ullrich K.K."/>
            <person name="Murat F."/>
            <person name="Fuchs J."/>
            <person name="Jenkins J."/>
            <person name="Haas F.B."/>
            <person name="Piednoel M."/>
            <person name="Gundlach H."/>
            <person name="Van Bel M."/>
            <person name="Meyberg R."/>
            <person name="Vives C."/>
            <person name="Morata J."/>
            <person name="Symeonidi A."/>
            <person name="Hiss M."/>
            <person name="Muchero W."/>
            <person name="Kamisugi Y."/>
            <person name="Saleh O."/>
            <person name="Blanc G."/>
            <person name="Decker E.L."/>
            <person name="van Gessel N."/>
            <person name="Grimwood J."/>
            <person name="Hayes R.D."/>
            <person name="Graham S.W."/>
            <person name="Gunter L.E."/>
            <person name="McDaniel S.F."/>
            <person name="Hoernstein S.N.W."/>
            <person name="Larsson A."/>
            <person name="Li F.W."/>
            <person name="Perroud P.F."/>
            <person name="Phillips J."/>
            <person name="Ranjan P."/>
            <person name="Rokshar D.S."/>
            <person name="Rothfels C.J."/>
            <person name="Schneider L."/>
            <person name="Shu S."/>
            <person name="Stevenson D.W."/>
            <person name="Thummler F."/>
            <person name="Tillich M."/>
            <person name="Villarreal Aguilar J.C."/>
            <person name="Widiez T."/>
            <person name="Wong G.K."/>
            <person name="Wymore A."/>
            <person name="Zhang Y."/>
            <person name="Zimmer A.D."/>
            <person name="Quatrano R.S."/>
            <person name="Mayer K.F.X."/>
            <person name="Goodstein D."/>
            <person name="Casacuberta J.M."/>
            <person name="Vandepoele K."/>
            <person name="Reski R."/>
            <person name="Cuming A.C."/>
            <person name="Tuskan G.A."/>
            <person name="Maumus F."/>
            <person name="Salse J."/>
            <person name="Schmutz J."/>
            <person name="Rensing S.A."/>
        </authorList>
    </citation>
    <scope>NUCLEOTIDE SEQUENCE [LARGE SCALE GENOMIC DNA]</scope>
    <source>
        <strain evidence="5 6">cv. Gransden 2004</strain>
    </source>
</reference>
<dbReference type="EnsemblPlants" id="Pp3c11_15940V3.3">
    <property type="protein sequence ID" value="Pp3c11_15940V3.3"/>
    <property type="gene ID" value="Pp3c11_15940"/>
</dbReference>
<proteinExistence type="predicted"/>
<keyword evidence="1" id="KW-0472">Membrane</keyword>
<dbReference type="Gramene" id="Pp3c11_15940V3.2">
    <property type="protein sequence ID" value="Pp3c11_15940V3.2"/>
    <property type="gene ID" value="Pp3c11_15940"/>
</dbReference>
<evidence type="ECO:0000313" key="5">
    <source>
        <dbReference type="EnsemblPlants" id="Pp3c11_15940V3.1"/>
    </source>
</evidence>
<gene>
    <name evidence="5" type="primary">LOC112289017</name>
    <name evidence="4" type="ORF">PHYPA_015095</name>
</gene>
<feature type="transmembrane region" description="Helical" evidence="1">
    <location>
        <begin position="149"/>
        <end position="166"/>
    </location>
</feature>
<keyword evidence="1" id="KW-1133">Transmembrane helix</keyword>
<sequence length="167" mass="17887">MESVRECPSSVLLLLLALSLMFAVSAEELFLGKPNQGSAWELPLQHAAPCDHFSLVCGEEKGDNFKSSGLEADFNILSEGDPPIEKEPLCTVNCFRADPVCGSDGVTYWCGVAEAKCAKVEVAHDGYCDIWNGGTKANLGLHAAQSLQLVHMVWLVLAGLLIVIGLL</sequence>
<feature type="signal peptide" evidence="2">
    <location>
        <begin position="1"/>
        <end position="26"/>
    </location>
</feature>
<dbReference type="EnsemblPlants" id="Pp3c11_15940V3.1">
    <property type="protein sequence ID" value="Pp3c11_15940V3.1"/>
    <property type="gene ID" value="Pp3c11_15940"/>
</dbReference>
<dbReference type="EMBL" id="ABEU02000011">
    <property type="protein sequence ID" value="PNR45324.1"/>
    <property type="molecule type" value="Genomic_DNA"/>
</dbReference>
<dbReference type="Gramene" id="Pp3c11_15940V3.4">
    <property type="protein sequence ID" value="Pp3c11_15940V3.4"/>
    <property type="gene ID" value="Pp3c11_15940"/>
</dbReference>
<feature type="domain" description="Kazal-like" evidence="3">
    <location>
        <begin position="89"/>
        <end position="128"/>
    </location>
</feature>
<organism evidence="4">
    <name type="scientific">Physcomitrium patens</name>
    <name type="common">Spreading-leaved earth moss</name>
    <name type="synonym">Physcomitrella patens</name>
    <dbReference type="NCBI Taxonomy" id="3218"/>
    <lineage>
        <taxon>Eukaryota</taxon>
        <taxon>Viridiplantae</taxon>
        <taxon>Streptophyta</taxon>
        <taxon>Embryophyta</taxon>
        <taxon>Bryophyta</taxon>
        <taxon>Bryophytina</taxon>
        <taxon>Bryopsida</taxon>
        <taxon>Funariidae</taxon>
        <taxon>Funariales</taxon>
        <taxon>Funariaceae</taxon>
        <taxon>Physcomitrium</taxon>
    </lineage>
</organism>
<dbReference type="CDD" id="cd00104">
    <property type="entry name" value="KAZAL_FS"/>
    <property type="match status" value="1"/>
</dbReference>
<protein>
    <recommendedName>
        <fullName evidence="3">Kazal-like domain-containing protein</fullName>
    </recommendedName>
</protein>
<dbReference type="SUPFAM" id="SSF100895">
    <property type="entry name" value="Kazal-type serine protease inhibitors"/>
    <property type="match status" value="1"/>
</dbReference>
<keyword evidence="2" id="KW-0732">Signal</keyword>
<keyword evidence="1" id="KW-0812">Transmembrane</keyword>
<reference evidence="4 6" key="1">
    <citation type="journal article" date="2008" name="Science">
        <title>The Physcomitrella genome reveals evolutionary insights into the conquest of land by plants.</title>
        <authorList>
            <person name="Rensing S."/>
            <person name="Lang D."/>
            <person name="Zimmer A."/>
            <person name="Terry A."/>
            <person name="Salamov A."/>
            <person name="Shapiro H."/>
            <person name="Nishiyama T."/>
            <person name="Perroud P.-F."/>
            <person name="Lindquist E."/>
            <person name="Kamisugi Y."/>
            <person name="Tanahashi T."/>
            <person name="Sakakibara K."/>
            <person name="Fujita T."/>
            <person name="Oishi K."/>
            <person name="Shin-I T."/>
            <person name="Kuroki Y."/>
            <person name="Toyoda A."/>
            <person name="Suzuki Y."/>
            <person name="Hashimoto A."/>
            <person name="Yamaguchi K."/>
            <person name="Sugano A."/>
            <person name="Kohara Y."/>
            <person name="Fujiyama A."/>
            <person name="Anterola A."/>
            <person name="Aoki S."/>
            <person name="Ashton N."/>
            <person name="Barbazuk W.B."/>
            <person name="Barker E."/>
            <person name="Bennetzen J."/>
            <person name="Bezanilla M."/>
            <person name="Blankenship R."/>
            <person name="Cho S.H."/>
            <person name="Dutcher S."/>
            <person name="Estelle M."/>
            <person name="Fawcett J.A."/>
            <person name="Gundlach H."/>
            <person name="Hanada K."/>
            <person name="Heyl A."/>
            <person name="Hicks K.A."/>
            <person name="Hugh J."/>
            <person name="Lohr M."/>
            <person name="Mayer K."/>
            <person name="Melkozernov A."/>
            <person name="Murata T."/>
            <person name="Nelson D."/>
            <person name="Pils B."/>
            <person name="Prigge M."/>
            <person name="Reiss B."/>
            <person name="Renner T."/>
            <person name="Rombauts S."/>
            <person name="Rushton P."/>
            <person name="Sanderfoot A."/>
            <person name="Schween G."/>
            <person name="Shiu S.-H."/>
            <person name="Stueber K."/>
            <person name="Theodoulou F.L."/>
            <person name="Tu H."/>
            <person name="Van de Peer Y."/>
            <person name="Verrier P.J."/>
            <person name="Waters E."/>
            <person name="Wood A."/>
            <person name="Yang L."/>
            <person name="Cove D."/>
            <person name="Cuming A."/>
            <person name="Hasebe M."/>
            <person name="Lucas S."/>
            <person name="Mishler D.B."/>
            <person name="Reski R."/>
            <person name="Grigoriev I."/>
            <person name="Quatrano R.S."/>
            <person name="Boore J.L."/>
        </authorList>
    </citation>
    <scope>NUCLEOTIDE SEQUENCE [LARGE SCALE GENOMIC DNA]</scope>
    <source>
        <strain evidence="5 6">cv. Gransden 2004</strain>
    </source>
</reference>
<evidence type="ECO:0000256" key="1">
    <source>
        <dbReference type="SAM" id="Phobius"/>
    </source>
</evidence>
<dbReference type="Gramene" id="Pp3c11_15940V3.5">
    <property type="protein sequence ID" value="Pp3c11_15940V3.5"/>
    <property type="gene ID" value="Pp3c11_15940"/>
</dbReference>
<dbReference type="OrthoDB" id="1916993at2759"/>
<dbReference type="PANTHER" id="PTHR34376">
    <property type="entry name" value="SERINE PROTEASE INHIBITOR, KAZAL-TYPE FAMILY PROTEIN"/>
    <property type="match status" value="1"/>
</dbReference>
<feature type="chain" id="PRO_5014297882" description="Kazal-like domain-containing protein" evidence="2">
    <location>
        <begin position="27"/>
        <end position="167"/>
    </location>
</feature>
<dbReference type="FunCoup" id="A9SI07">
    <property type="interactions" value="243"/>
</dbReference>
<dbReference type="SMART" id="SM00280">
    <property type="entry name" value="KAZAL"/>
    <property type="match status" value="1"/>
</dbReference>
<dbReference type="InterPro" id="IPR036058">
    <property type="entry name" value="Kazal_dom_sf"/>
</dbReference>
<dbReference type="EnsemblPlants" id="Pp3c11_15940V3.2">
    <property type="protein sequence ID" value="Pp3c11_15940V3.2"/>
    <property type="gene ID" value="Pp3c11_15940"/>
</dbReference>